<dbReference type="Pfam" id="PF19571">
    <property type="entry name" value="ACT_8"/>
    <property type="match status" value="1"/>
</dbReference>
<dbReference type="Proteomes" id="UP000037175">
    <property type="component" value="Unassembled WGS sequence"/>
</dbReference>
<name>A0A0L6W478_9FIRM</name>
<dbReference type="EMBL" id="LGTE01000008">
    <property type="protein sequence ID" value="KNZ69894.1"/>
    <property type="molecule type" value="Genomic_DNA"/>
</dbReference>
<evidence type="ECO:0000313" key="2">
    <source>
        <dbReference type="EMBL" id="KNZ69894.1"/>
    </source>
</evidence>
<dbReference type="Gene3D" id="3.30.2130.10">
    <property type="entry name" value="VC0802-like"/>
    <property type="match status" value="1"/>
</dbReference>
<gene>
    <name evidence="2" type="ORF">Tfer_1506</name>
</gene>
<protein>
    <submittedName>
        <fullName evidence="2">Amino acid-binding ACT protein</fullName>
    </submittedName>
</protein>
<sequence>MKVKQISVFLENKSGRLANVTEILGRNNINIRALSIADTSDFGILRLIVNKPDEAYACLKKAGFTVSATEVIAVEVQDHPGGLAAVLKILDARGINIEYLYAFLEKSSDAALVVFRVEQIDEAIKVLGENAINVLKGEDVYKL</sequence>
<organism evidence="2 3">
    <name type="scientific">Thermincola ferriacetica</name>
    <dbReference type="NCBI Taxonomy" id="281456"/>
    <lineage>
        <taxon>Bacteria</taxon>
        <taxon>Bacillati</taxon>
        <taxon>Bacillota</taxon>
        <taxon>Clostridia</taxon>
        <taxon>Eubacteriales</taxon>
        <taxon>Thermincolaceae</taxon>
        <taxon>Thermincola</taxon>
    </lineage>
</organism>
<dbReference type="PANTHER" id="PTHR40099">
    <property type="entry name" value="ACETOLACTATE SYNTHASE, SMALL SUBUNIT"/>
    <property type="match status" value="1"/>
</dbReference>
<dbReference type="InterPro" id="IPR045739">
    <property type="entry name" value="ACT_dom_pair"/>
</dbReference>
<evidence type="ECO:0000259" key="1">
    <source>
        <dbReference type="PROSITE" id="PS51671"/>
    </source>
</evidence>
<evidence type="ECO:0000313" key="3">
    <source>
        <dbReference type="Proteomes" id="UP000037175"/>
    </source>
</evidence>
<dbReference type="InterPro" id="IPR002912">
    <property type="entry name" value="ACT_dom"/>
</dbReference>
<dbReference type="InterPro" id="IPR045865">
    <property type="entry name" value="ACT-like_dom_sf"/>
</dbReference>
<dbReference type="RefSeq" id="WP_013119624.1">
    <property type="nucleotide sequence ID" value="NZ_LGTE01000008.1"/>
</dbReference>
<accession>A0A0L6W478</accession>
<dbReference type="SUPFAM" id="SSF55021">
    <property type="entry name" value="ACT-like"/>
    <property type="match status" value="2"/>
</dbReference>
<dbReference type="CDD" id="cd04908">
    <property type="entry name" value="ACT_Bt0572_1"/>
    <property type="match status" value="1"/>
</dbReference>
<dbReference type="PATRIC" id="fig|281456.6.peg.1608"/>
<dbReference type="AlphaFoldDB" id="A0A0L6W478"/>
<keyword evidence="3" id="KW-1185">Reference proteome</keyword>
<proteinExistence type="predicted"/>
<feature type="domain" description="ACT" evidence="1">
    <location>
        <begin position="71"/>
        <end position="142"/>
    </location>
</feature>
<dbReference type="PROSITE" id="PS51671">
    <property type="entry name" value="ACT"/>
    <property type="match status" value="1"/>
</dbReference>
<dbReference type="PANTHER" id="PTHR40099:SF1">
    <property type="entry name" value="ACETOLACTATE SYNTHASE, SMALL SUBUNIT"/>
    <property type="match status" value="1"/>
</dbReference>
<comment type="caution">
    <text evidence="2">The sequence shown here is derived from an EMBL/GenBank/DDBJ whole genome shotgun (WGS) entry which is preliminary data.</text>
</comment>
<reference evidence="3" key="1">
    <citation type="submission" date="2015-07" db="EMBL/GenBank/DDBJ databases">
        <title>Complete Genome of Thermincola ferriacetica strain Z-0001T.</title>
        <authorList>
            <person name="Lusk B."/>
            <person name="Badalamenti J.P."/>
            <person name="Parameswaran P."/>
            <person name="Bond D.R."/>
            <person name="Torres C.I."/>
        </authorList>
    </citation>
    <scope>NUCLEOTIDE SEQUENCE [LARGE SCALE GENOMIC DNA]</scope>
    <source>
        <strain evidence="3">Z-0001</strain>
    </source>
</reference>
<dbReference type="CDD" id="cd04882">
    <property type="entry name" value="ACT_Bt0572_2"/>
    <property type="match status" value="1"/>
</dbReference>